<comment type="caution">
    <text evidence="9">The sequence shown here is derived from an EMBL/GenBank/DDBJ whole genome shotgun (WGS) entry which is preliminary data.</text>
</comment>
<feature type="domain" description="Bacterial sugar transferase" evidence="8">
    <location>
        <begin position="303"/>
        <end position="484"/>
    </location>
</feature>
<dbReference type="Pfam" id="PF02397">
    <property type="entry name" value="Bac_transf"/>
    <property type="match status" value="1"/>
</dbReference>
<keyword evidence="3 9" id="KW-0808">Transferase</keyword>
<evidence type="ECO:0000256" key="2">
    <source>
        <dbReference type="ARBA" id="ARBA00006464"/>
    </source>
</evidence>
<evidence type="ECO:0000313" key="10">
    <source>
        <dbReference type="Proteomes" id="UP000658793"/>
    </source>
</evidence>
<evidence type="ECO:0000256" key="3">
    <source>
        <dbReference type="ARBA" id="ARBA00022679"/>
    </source>
</evidence>
<keyword evidence="6 7" id="KW-0472">Membrane</keyword>
<evidence type="ECO:0000259" key="8">
    <source>
        <dbReference type="Pfam" id="PF02397"/>
    </source>
</evidence>
<feature type="transmembrane region" description="Helical" evidence="7">
    <location>
        <begin position="73"/>
        <end position="92"/>
    </location>
</feature>
<proteinExistence type="inferred from homology"/>
<evidence type="ECO:0000313" key="9">
    <source>
        <dbReference type="EMBL" id="GGA86179.1"/>
    </source>
</evidence>
<protein>
    <submittedName>
        <fullName evidence="9">Sugar transferase</fullName>
    </submittedName>
</protein>
<evidence type="ECO:0000256" key="7">
    <source>
        <dbReference type="SAM" id="Phobius"/>
    </source>
</evidence>
<dbReference type="Proteomes" id="UP000658793">
    <property type="component" value="Unassembled WGS sequence"/>
</dbReference>
<sequence length="489" mass="56904">MILKLNPFLLFFSGTEYIANMSKKYMSKDKIHFEISERKMLLHLVDVFSIVVALYVVGQFFALDYLKSSVLDWVNLVVLIIYLKIIGTIFELYNLQVSSNEFSIIKSTILTVTTTVLAYFLTPVYSPVLPSNRLQIVAFLLVVFFSLILWRLFYVRFLASKRFHQKALLVCDKEQLNELVAGLETIDPHYKIIAYVSHCETDKSKGEDLLDIKCINPTDLIAFVKENYITEIVIGTQKPDSITTELYQQLLKLLESGKVIREYSQVYEEKTQRIPVHYVERDFYRFFPFSRSNQNRLYLLIVRVLEIIVSIVGLLITLLLIPFIFLMNTIANKGSLFYTQERVGKDGTVFNILKFRTMIENAESAKAVFTAVNDNRVTAFGKFMRKTRMDEFPQFVNILKGEMAVIGPRPERPFFVKEIAAIMPFYETRHIIKPGLTGWAQVNYSYGETIEDSLIKLQYDLYYIKHRSFYLDFNIALKTITTILFYRGQ</sequence>
<evidence type="ECO:0000256" key="4">
    <source>
        <dbReference type="ARBA" id="ARBA00022692"/>
    </source>
</evidence>
<evidence type="ECO:0000256" key="5">
    <source>
        <dbReference type="ARBA" id="ARBA00022989"/>
    </source>
</evidence>
<feature type="transmembrane region" description="Helical" evidence="7">
    <location>
        <begin position="297"/>
        <end position="325"/>
    </location>
</feature>
<evidence type="ECO:0000256" key="6">
    <source>
        <dbReference type="ARBA" id="ARBA00023136"/>
    </source>
</evidence>
<dbReference type="PANTHER" id="PTHR30576">
    <property type="entry name" value="COLANIC BIOSYNTHESIS UDP-GLUCOSE LIPID CARRIER TRANSFERASE"/>
    <property type="match status" value="1"/>
</dbReference>
<keyword evidence="4 7" id="KW-0812">Transmembrane</keyword>
<accession>A0ABQ1HQG6</accession>
<feature type="transmembrane region" description="Helical" evidence="7">
    <location>
        <begin position="134"/>
        <end position="154"/>
    </location>
</feature>
<keyword evidence="10" id="KW-1185">Reference proteome</keyword>
<comment type="similarity">
    <text evidence="2">Belongs to the bacterial sugar transferase family.</text>
</comment>
<comment type="subcellular location">
    <subcellularLocation>
        <location evidence="1">Membrane</location>
        <topology evidence="1">Multi-pass membrane protein</topology>
    </subcellularLocation>
</comment>
<feature type="transmembrane region" description="Helical" evidence="7">
    <location>
        <begin position="104"/>
        <end position="122"/>
    </location>
</feature>
<dbReference type="PANTHER" id="PTHR30576:SF0">
    <property type="entry name" value="UNDECAPRENYL-PHOSPHATE N-ACETYLGALACTOSAMINYL 1-PHOSPHATE TRANSFERASE-RELATED"/>
    <property type="match status" value="1"/>
</dbReference>
<name>A0ABQ1HQG6_9FLAO</name>
<dbReference type="EMBL" id="BMGA01000009">
    <property type="protein sequence ID" value="GGA86179.1"/>
    <property type="molecule type" value="Genomic_DNA"/>
</dbReference>
<gene>
    <name evidence="9" type="ORF">GCM10008015_28600</name>
</gene>
<evidence type="ECO:0000256" key="1">
    <source>
        <dbReference type="ARBA" id="ARBA00004141"/>
    </source>
</evidence>
<keyword evidence="5 7" id="KW-1133">Transmembrane helix</keyword>
<dbReference type="InterPro" id="IPR003362">
    <property type="entry name" value="Bact_transf"/>
</dbReference>
<dbReference type="InterPro" id="IPR017475">
    <property type="entry name" value="EPS_sugar_tfrase"/>
</dbReference>
<dbReference type="GO" id="GO:0016740">
    <property type="term" value="F:transferase activity"/>
    <property type="evidence" value="ECO:0007669"/>
    <property type="project" value="UniProtKB-KW"/>
</dbReference>
<organism evidence="9 10">
    <name type="scientific">Flavobacterium palustre</name>
    <dbReference type="NCBI Taxonomy" id="1476463"/>
    <lineage>
        <taxon>Bacteria</taxon>
        <taxon>Pseudomonadati</taxon>
        <taxon>Bacteroidota</taxon>
        <taxon>Flavobacteriia</taxon>
        <taxon>Flavobacteriales</taxon>
        <taxon>Flavobacteriaceae</taxon>
        <taxon>Flavobacterium</taxon>
    </lineage>
</organism>
<feature type="transmembrane region" description="Helical" evidence="7">
    <location>
        <begin position="40"/>
        <end position="61"/>
    </location>
</feature>
<dbReference type="NCBIfam" id="TIGR03025">
    <property type="entry name" value="EPS_sugtrans"/>
    <property type="match status" value="1"/>
</dbReference>
<reference evidence="10" key="1">
    <citation type="journal article" date="2019" name="Int. J. Syst. Evol. Microbiol.">
        <title>The Global Catalogue of Microorganisms (GCM) 10K type strain sequencing project: providing services to taxonomists for standard genome sequencing and annotation.</title>
        <authorList>
            <consortium name="The Broad Institute Genomics Platform"/>
            <consortium name="The Broad Institute Genome Sequencing Center for Infectious Disease"/>
            <person name="Wu L."/>
            <person name="Ma J."/>
        </authorList>
    </citation>
    <scope>NUCLEOTIDE SEQUENCE [LARGE SCALE GENOMIC DNA]</scope>
    <source>
        <strain evidence="10">CGMCC 1.12811</strain>
    </source>
</reference>